<accession>A0A2P2Q209</accession>
<proteinExistence type="predicted"/>
<evidence type="ECO:0000313" key="1">
    <source>
        <dbReference type="EMBL" id="MBX60982.1"/>
    </source>
</evidence>
<dbReference type="EMBL" id="GGEC01080498">
    <property type="protein sequence ID" value="MBX60982.1"/>
    <property type="molecule type" value="Transcribed_RNA"/>
</dbReference>
<reference evidence="1" key="1">
    <citation type="submission" date="2018-02" db="EMBL/GenBank/DDBJ databases">
        <title>Rhizophora mucronata_Transcriptome.</title>
        <authorList>
            <person name="Meera S.P."/>
            <person name="Sreeshan A."/>
            <person name="Augustine A."/>
        </authorList>
    </citation>
    <scope>NUCLEOTIDE SEQUENCE</scope>
    <source>
        <tissue evidence="1">Leaf</tissue>
    </source>
</reference>
<sequence length="29" mass="3626">MKWFRHLKLETVRLNFIMKCMTQVYCCCV</sequence>
<organism evidence="1">
    <name type="scientific">Rhizophora mucronata</name>
    <name type="common">Asiatic mangrove</name>
    <dbReference type="NCBI Taxonomy" id="61149"/>
    <lineage>
        <taxon>Eukaryota</taxon>
        <taxon>Viridiplantae</taxon>
        <taxon>Streptophyta</taxon>
        <taxon>Embryophyta</taxon>
        <taxon>Tracheophyta</taxon>
        <taxon>Spermatophyta</taxon>
        <taxon>Magnoliopsida</taxon>
        <taxon>eudicotyledons</taxon>
        <taxon>Gunneridae</taxon>
        <taxon>Pentapetalae</taxon>
        <taxon>rosids</taxon>
        <taxon>fabids</taxon>
        <taxon>Malpighiales</taxon>
        <taxon>Rhizophoraceae</taxon>
        <taxon>Rhizophora</taxon>
    </lineage>
</organism>
<protein>
    <submittedName>
        <fullName evidence="1">Uncharacterized protein</fullName>
    </submittedName>
</protein>
<name>A0A2P2Q209_RHIMU</name>
<dbReference type="AlphaFoldDB" id="A0A2P2Q209"/>